<dbReference type="InterPro" id="IPR013815">
    <property type="entry name" value="ATP_grasp_subdomain_1"/>
</dbReference>
<sequence>MREVIVVGQGAREHAIAWGLKKSGATLWSVPGNPGLAEWGGVLPSVAPESWEGIFHGRRPLVVIGPEAPLADGLADRLRALGYPVVGPGQEGARLESSKRHAKEIMDRYGIPTAAWQVTHRPEELHAWIQACTEWPRVIKQSRLAQGKGVVVAPDAQTALAVWDRWRAIPEIWEDGVIWEEALTGEEISVLVAVAGGRYRWLPVARDYKRLTADPHSPNTGGMGAYAPVWTEPPADLKAMVDGRILDPMMRYLQEAQIDYRGILYVGLMLTAQGPYVLEFNVRLGDPETEAIMPILDIDWYDWWWSLSQGQVPTVPQPTRHAVTVVLAAPGYPDTAVTGIPLQLGTEMPDTVIFQAGTRLADGRLVTHGGRVLAVTGWAADIEQARHLAYERVRAVTFPGAQYRTDIGRS</sequence>
<dbReference type="SUPFAM" id="SSF52440">
    <property type="entry name" value="PreATP-grasp domain"/>
    <property type="match status" value="1"/>
</dbReference>
<dbReference type="Pfam" id="PF02844">
    <property type="entry name" value="GARS_N"/>
    <property type="match status" value="1"/>
</dbReference>
<dbReference type="EMBL" id="CP003179">
    <property type="protein sequence ID" value="AEW06129.1"/>
    <property type="molecule type" value="Genomic_DNA"/>
</dbReference>
<dbReference type="EC" id="6.3.4.13" evidence="4"/>
<dbReference type="HOGENOM" id="CLU_027420_3_0_9"/>
<evidence type="ECO:0000256" key="1">
    <source>
        <dbReference type="ARBA" id="ARBA00001936"/>
    </source>
</evidence>
<evidence type="ECO:0000256" key="9">
    <source>
        <dbReference type="ARBA" id="ARBA00038345"/>
    </source>
</evidence>
<dbReference type="PROSITE" id="PS50975">
    <property type="entry name" value="ATP_GRASP"/>
    <property type="match status" value="1"/>
</dbReference>
<dbReference type="GO" id="GO:0005524">
    <property type="term" value="F:ATP binding"/>
    <property type="evidence" value="ECO:0007669"/>
    <property type="project" value="UniProtKB-UniRule"/>
</dbReference>
<dbReference type="GO" id="GO:0009113">
    <property type="term" value="P:purine nucleobase biosynthetic process"/>
    <property type="evidence" value="ECO:0007669"/>
    <property type="project" value="InterPro"/>
</dbReference>
<dbReference type="SUPFAM" id="SSF56059">
    <property type="entry name" value="Glutathione synthetase ATP-binding domain-like"/>
    <property type="match status" value="1"/>
</dbReference>
<keyword evidence="8 12" id="KW-0067">ATP-binding</keyword>
<organism evidence="14 15">
    <name type="scientific">Sulfobacillus acidophilus (strain ATCC 700253 / DSM 10332 / NAL)</name>
    <dbReference type="NCBI Taxonomy" id="679936"/>
    <lineage>
        <taxon>Bacteria</taxon>
        <taxon>Bacillati</taxon>
        <taxon>Bacillota</taxon>
        <taxon>Clostridia</taxon>
        <taxon>Eubacteriales</taxon>
        <taxon>Clostridiales Family XVII. Incertae Sedis</taxon>
        <taxon>Sulfobacillus</taxon>
    </lineage>
</organism>
<keyword evidence="6 12" id="KW-0547">Nucleotide-binding</keyword>
<evidence type="ECO:0000256" key="2">
    <source>
        <dbReference type="ARBA" id="ARBA00001946"/>
    </source>
</evidence>
<evidence type="ECO:0000256" key="11">
    <source>
        <dbReference type="ARBA" id="ARBA00042864"/>
    </source>
</evidence>
<dbReference type="Gene3D" id="3.30.1490.20">
    <property type="entry name" value="ATP-grasp fold, A domain"/>
    <property type="match status" value="1"/>
</dbReference>
<dbReference type="InterPro" id="IPR011761">
    <property type="entry name" value="ATP-grasp"/>
</dbReference>
<evidence type="ECO:0000259" key="13">
    <source>
        <dbReference type="PROSITE" id="PS50975"/>
    </source>
</evidence>
<dbReference type="InterPro" id="IPR020559">
    <property type="entry name" value="PRibGlycinamide_synth_CS"/>
</dbReference>
<name>G8TXC7_SULAD</name>
<keyword evidence="5 14" id="KW-0436">Ligase</keyword>
<evidence type="ECO:0000256" key="4">
    <source>
        <dbReference type="ARBA" id="ARBA00013255"/>
    </source>
</evidence>
<keyword evidence="7" id="KW-0658">Purine biosynthesis</keyword>
<dbReference type="SMART" id="SM01210">
    <property type="entry name" value="GARS_C"/>
    <property type="match status" value="1"/>
</dbReference>
<dbReference type="Gene3D" id="3.90.600.10">
    <property type="entry name" value="Phosphoribosylglycinamide synthetase, C-terminal domain"/>
    <property type="match status" value="1"/>
</dbReference>
<dbReference type="GO" id="GO:0006189">
    <property type="term" value="P:'de novo' IMP biosynthetic process"/>
    <property type="evidence" value="ECO:0007669"/>
    <property type="project" value="UniProtKB-UniPathway"/>
</dbReference>
<feature type="domain" description="ATP-grasp" evidence="13">
    <location>
        <begin position="103"/>
        <end position="309"/>
    </location>
</feature>
<dbReference type="Gene3D" id="3.30.470.20">
    <property type="entry name" value="ATP-grasp fold, B domain"/>
    <property type="match status" value="1"/>
</dbReference>
<comment type="cofactor">
    <cofactor evidence="2">
        <name>Mg(2+)</name>
        <dbReference type="ChEBI" id="CHEBI:18420"/>
    </cofactor>
</comment>
<dbReference type="InterPro" id="IPR011054">
    <property type="entry name" value="Rudment_hybrid_motif"/>
</dbReference>
<dbReference type="SUPFAM" id="SSF51246">
    <property type="entry name" value="Rudiment single hybrid motif"/>
    <property type="match status" value="1"/>
</dbReference>
<dbReference type="KEGG" id="sap:Sulac_2667"/>
<evidence type="ECO:0000256" key="6">
    <source>
        <dbReference type="ARBA" id="ARBA00022741"/>
    </source>
</evidence>
<evidence type="ECO:0000313" key="15">
    <source>
        <dbReference type="Proteomes" id="UP000005439"/>
    </source>
</evidence>
<gene>
    <name evidence="14" type="ordered locus">Sulac_2667</name>
</gene>
<dbReference type="STRING" id="679936.Sulac_2667"/>
<dbReference type="GO" id="GO:0004637">
    <property type="term" value="F:phosphoribosylamine-glycine ligase activity"/>
    <property type="evidence" value="ECO:0007669"/>
    <property type="project" value="UniProtKB-EC"/>
</dbReference>
<dbReference type="InterPro" id="IPR020560">
    <property type="entry name" value="PRibGlycinamide_synth_C-dom"/>
</dbReference>
<dbReference type="UniPathway" id="UPA00074">
    <property type="reaction ID" value="UER00125"/>
</dbReference>
<evidence type="ECO:0000256" key="5">
    <source>
        <dbReference type="ARBA" id="ARBA00022598"/>
    </source>
</evidence>
<dbReference type="Pfam" id="PF01071">
    <property type="entry name" value="GARS_A"/>
    <property type="match status" value="1"/>
</dbReference>
<evidence type="ECO:0000313" key="14">
    <source>
        <dbReference type="EMBL" id="AEW06129.1"/>
    </source>
</evidence>
<dbReference type="InterPro" id="IPR000115">
    <property type="entry name" value="PRibGlycinamide_synth"/>
</dbReference>
<dbReference type="AlphaFoldDB" id="G8TXC7"/>
<reference evidence="15" key="1">
    <citation type="submission" date="2011-12" db="EMBL/GenBank/DDBJ databases">
        <title>The complete genome of chromosome of Sulfobacillus acidophilus DSM 10332.</title>
        <authorList>
            <person name="Lucas S."/>
            <person name="Han J."/>
            <person name="Lapidus A."/>
            <person name="Bruce D."/>
            <person name="Goodwin L."/>
            <person name="Pitluck S."/>
            <person name="Peters L."/>
            <person name="Kyrpides N."/>
            <person name="Mavromatis K."/>
            <person name="Ivanova N."/>
            <person name="Mikhailova N."/>
            <person name="Chertkov O."/>
            <person name="Saunders E."/>
            <person name="Detter J.C."/>
            <person name="Tapia R."/>
            <person name="Han C."/>
            <person name="Land M."/>
            <person name="Hauser L."/>
            <person name="Markowitz V."/>
            <person name="Cheng J.-F."/>
            <person name="Hugenholtz P."/>
            <person name="Woyke T."/>
            <person name="Wu D."/>
            <person name="Pukall R."/>
            <person name="Gehrich-Schroeter G."/>
            <person name="Schneider S."/>
            <person name="Klenk H.-P."/>
            <person name="Eisen J.A."/>
        </authorList>
    </citation>
    <scope>NUCLEOTIDE SEQUENCE [LARGE SCALE GENOMIC DNA]</scope>
    <source>
        <strain evidence="15">ATCC 700253 / DSM 10332 / NAL</strain>
    </source>
</reference>
<dbReference type="PANTHER" id="PTHR43472">
    <property type="entry name" value="PHOSPHORIBOSYLAMINE--GLYCINE LIGASE"/>
    <property type="match status" value="1"/>
</dbReference>
<protein>
    <recommendedName>
        <fullName evidence="4">phosphoribosylamine--glycine ligase</fullName>
        <ecNumber evidence="4">6.3.4.13</ecNumber>
    </recommendedName>
    <alternativeName>
        <fullName evidence="10">Glycinamide ribonucleotide synthetase</fullName>
    </alternativeName>
    <alternativeName>
        <fullName evidence="11">Phosphoribosylglycinamide synthetase</fullName>
    </alternativeName>
</protein>
<comment type="pathway">
    <text evidence="3">Purine metabolism; IMP biosynthesis via de novo pathway; N(1)-(5-phospho-D-ribosyl)glycinamide from 5-phospho-alpha-D-ribose 1-diphosphate: step 2/2.</text>
</comment>
<evidence type="ECO:0000256" key="12">
    <source>
        <dbReference type="PROSITE-ProRule" id="PRU00409"/>
    </source>
</evidence>
<reference evidence="14 15" key="2">
    <citation type="journal article" date="2012" name="Stand. Genomic Sci.">
        <title>Complete genome sequence of the moderately thermophilic mineral-sulfide-oxidizing firmicute Sulfobacillus acidophilus type strain (NAL(T)).</title>
        <authorList>
            <person name="Anderson I."/>
            <person name="Chertkov O."/>
            <person name="Chen A."/>
            <person name="Saunders E."/>
            <person name="Lapidus A."/>
            <person name="Nolan M."/>
            <person name="Lucas S."/>
            <person name="Hammon N."/>
            <person name="Deshpande S."/>
            <person name="Cheng J.F."/>
            <person name="Han C."/>
            <person name="Tapia R."/>
            <person name="Goodwin L.A."/>
            <person name="Pitluck S."/>
            <person name="Liolios K."/>
            <person name="Pagani I."/>
            <person name="Ivanova N."/>
            <person name="Mikhailova N."/>
            <person name="Pati A."/>
            <person name="Palaniappan K."/>
            <person name="Land M."/>
            <person name="Pan C."/>
            <person name="Rohde M."/>
            <person name="Pukall R."/>
            <person name="Goker M."/>
            <person name="Detter J.C."/>
            <person name="Woyke T."/>
            <person name="Bristow J."/>
            <person name="Eisen J.A."/>
            <person name="Markowitz V."/>
            <person name="Hugenholtz P."/>
            <person name="Kyrpides N.C."/>
            <person name="Klenk H.P."/>
            <person name="Mavromatis K."/>
        </authorList>
    </citation>
    <scope>NUCLEOTIDE SEQUENCE [LARGE SCALE GENOMIC DNA]</scope>
    <source>
        <strain evidence="15">ATCC 700253 / DSM 10332 / NAL</strain>
    </source>
</reference>
<dbReference type="PROSITE" id="PS00184">
    <property type="entry name" value="GARS"/>
    <property type="match status" value="1"/>
</dbReference>
<dbReference type="InterPro" id="IPR020562">
    <property type="entry name" value="PRibGlycinamide_synth_N"/>
</dbReference>
<dbReference type="Pfam" id="PF02843">
    <property type="entry name" value="GARS_C"/>
    <property type="match status" value="1"/>
</dbReference>
<comment type="similarity">
    <text evidence="9">Belongs to the GARS family.</text>
</comment>
<proteinExistence type="inferred from homology"/>
<dbReference type="GO" id="GO:0046872">
    <property type="term" value="F:metal ion binding"/>
    <property type="evidence" value="ECO:0007669"/>
    <property type="project" value="InterPro"/>
</dbReference>
<evidence type="ECO:0000256" key="8">
    <source>
        <dbReference type="ARBA" id="ARBA00022840"/>
    </source>
</evidence>
<dbReference type="Gene3D" id="3.40.50.20">
    <property type="match status" value="1"/>
</dbReference>
<dbReference type="Proteomes" id="UP000005439">
    <property type="component" value="Chromosome"/>
</dbReference>
<dbReference type="InterPro" id="IPR037123">
    <property type="entry name" value="PRibGlycinamide_synth_C_sf"/>
</dbReference>
<dbReference type="PANTHER" id="PTHR43472:SF1">
    <property type="entry name" value="PHOSPHORIBOSYLAMINE--GLYCINE LIGASE, CHLOROPLASTIC"/>
    <property type="match status" value="1"/>
</dbReference>
<evidence type="ECO:0000256" key="3">
    <source>
        <dbReference type="ARBA" id="ARBA00005174"/>
    </source>
</evidence>
<evidence type="ECO:0000256" key="10">
    <source>
        <dbReference type="ARBA" id="ARBA00042242"/>
    </source>
</evidence>
<dbReference type="SMART" id="SM01209">
    <property type="entry name" value="GARS_A"/>
    <property type="match status" value="1"/>
</dbReference>
<keyword evidence="15" id="KW-1185">Reference proteome</keyword>
<dbReference type="NCBIfam" id="TIGR00877">
    <property type="entry name" value="purD"/>
    <property type="match status" value="1"/>
</dbReference>
<accession>G8TXC7</accession>
<dbReference type="InterPro" id="IPR016185">
    <property type="entry name" value="PreATP-grasp_dom_sf"/>
</dbReference>
<evidence type="ECO:0000256" key="7">
    <source>
        <dbReference type="ARBA" id="ARBA00022755"/>
    </source>
</evidence>
<comment type="cofactor">
    <cofactor evidence="1">
        <name>Mn(2+)</name>
        <dbReference type="ChEBI" id="CHEBI:29035"/>
    </cofactor>
</comment>
<dbReference type="InterPro" id="IPR020561">
    <property type="entry name" value="PRibGlycinamid_synth_ATP-grasp"/>
</dbReference>
<dbReference type="PATRIC" id="fig|679936.5.peg.2760"/>